<reference evidence="1" key="1">
    <citation type="journal article" date="2014" name="Front. Microbiol.">
        <title>High frequency of phylogenetically diverse reductive dehalogenase-homologous genes in deep subseafloor sedimentary metagenomes.</title>
        <authorList>
            <person name="Kawai M."/>
            <person name="Futagami T."/>
            <person name="Toyoda A."/>
            <person name="Takaki Y."/>
            <person name="Nishi S."/>
            <person name="Hori S."/>
            <person name="Arai W."/>
            <person name="Tsubouchi T."/>
            <person name="Morono Y."/>
            <person name="Uchiyama I."/>
            <person name="Ito T."/>
            <person name="Fujiyama A."/>
            <person name="Inagaki F."/>
            <person name="Takami H."/>
        </authorList>
    </citation>
    <scope>NUCLEOTIDE SEQUENCE</scope>
    <source>
        <strain evidence="1">Expedition CK06-06</strain>
    </source>
</reference>
<comment type="caution">
    <text evidence="1">The sequence shown here is derived from an EMBL/GenBank/DDBJ whole genome shotgun (WGS) entry which is preliminary data.</text>
</comment>
<organism evidence="1">
    <name type="scientific">marine sediment metagenome</name>
    <dbReference type="NCBI Taxonomy" id="412755"/>
    <lineage>
        <taxon>unclassified sequences</taxon>
        <taxon>metagenomes</taxon>
        <taxon>ecological metagenomes</taxon>
    </lineage>
</organism>
<dbReference type="EMBL" id="BARS01011419">
    <property type="protein sequence ID" value="GAF89708.1"/>
    <property type="molecule type" value="Genomic_DNA"/>
</dbReference>
<proteinExistence type="predicted"/>
<protein>
    <submittedName>
        <fullName evidence="1">Uncharacterized protein</fullName>
    </submittedName>
</protein>
<dbReference type="AlphaFoldDB" id="X0T879"/>
<evidence type="ECO:0000313" key="1">
    <source>
        <dbReference type="EMBL" id="GAF89708.1"/>
    </source>
</evidence>
<name>X0T879_9ZZZZ</name>
<sequence>MNTRSAFLALGVMIAGLTGETTIETDDDSVKRCSADMSWLREPQNIVISESAFKNLIIEREDNDDITIPFSEIIDEMIKYS</sequence>
<feature type="non-terminal residue" evidence="1">
    <location>
        <position position="81"/>
    </location>
</feature>
<gene>
    <name evidence="1" type="ORF">S01H1_20777</name>
</gene>
<accession>X0T879</accession>